<evidence type="ECO:0000313" key="2">
    <source>
        <dbReference type="Proteomes" id="UP000297245"/>
    </source>
</evidence>
<evidence type="ECO:0008006" key="3">
    <source>
        <dbReference type="Google" id="ProtNLM"/>
    </source>
</evidence>
<dbReference type="Proteomes" id="UP000297245">
    <property type="component" value="Unassembled WGS sequence"/>
</dbReference>
<proteinExistence type="predicted"/>
<gene>
    <name evidence="1" type="ORF">K435DRAFT_207639</name>
</gene>
<name>A0A4S8MNX4_DENBC</name>
<evidence type="ECO:0000313" key="1">
    <source>
        <dbReference type="EMBL" id="THV04259.1"/>
    </source>
</evidence>
<dbReference type="OrthoDB" id="3184970at2759"/>
<protein>
    <recommendedName>
        <fullName evidence="3">BTB domain-containing protein</fullName>
    </recommendedName>
</protein>
<sequence length="167" mass="18195">MTVLSSTSTLTPHGRACLSLPTMSTESDSSRVCTRVFKSFNRPTSDITLQSSDHVLFKVHRRNLEMYSQVFADAANATATVSPYLPTPASPTGTVEQPLSNSSSSKSSVVLDLMFQYIRPLPQPDPQKVDFNVVKDVAEACSGGRREIFGNGGSQCANKRTHIFPPR</sequence>
<organism evidence="1 2">
    <name type="scientific">Dendrothele bispora (strain CBS 962.96)</name>
    <dbReference type="NCBI Taxonomy" id="1314807"/>
    <lineage>
        <taxon>Eukaryota</taxon>
        <taxon>Fungi</taxon>
        <taxon>Dikarya</taxon>
        <taxon>Basidiomycota</taxon>
        <taxon>Agaricomycotina</taxon>
        <taxon>Agaricomycetes</taxon>
        <taxon>Agaricomycetidae</taxon>
        <taxon>Agaricales</taxon>
        <taxon>Agaricales incertae sedis</taxon>
        <taxon>Dendrothele</taxon>
    </lineage>
</organism>
<accession>A0A4S8MNX4</accession>
<reference evidence="1 2" key="1">
    <citation type="journal article" date="2019" name="Nat. Ecol. Evol.">
        <title>Megaphylogeny resolves global patterns of mushroom evolution.</title>
        <authorList>
            <person name="Varga T."/>
            <person name="Krizsan K."/>
            <person name="Foldi C."/>
            <person name="Dima B."/>
            <person name="Sanchez-Garcia M."/>
            <person name="Sanchez-Ramirez S."/>
            <person name="Szollosi G.J."/>
            <person name="Szarkandi J.G."/>
            <person name="Papp V."/>
            <person name="Albert L."/>
            <person name="Andreopoulos W."/>
            <person name="Angelini C."/>
            <person name="Antonin V."/>
            <person name="Barry K.W."/>
            <person name="Bougher N.L."/>
            <person name="Buchanan P."/>
            <person name="Buyck B."/>
            <person name="Bense V."/>
            <person name="Catcheside P."/>
            <person name="Chovatia M."/>
            <person name="Cooper J."/>
            <person name="Damon W."/>
            <person name="Desjardin D."/>
            <person name="Finy P."/>
            <person name="Geml J."/>
            <person name="Haridas S."/>
            <person name="Hughes K."/>
            <person name="Justo A."/>
            <person name="Karasinski D."/>
            <person name="Kautmanova I."/>
            <person name="Kiss B."/>
            <person name="Kocsube S."/>
            <person name="Kotiranta H."/>
            <person name="LaButti K.M."/>
            <person name="Lechner B.E."/>
            <person name="Liimatainen K."/>
            <person name="Lipzen A."/>
            <person name="Lukacs Z."/>
            <person name="Mihaltcheva S."/>
            <person name="Morgado L.N."/>
            <person name="Niskanen T."/>
            <person name="Noordeloos M.E."/>
            <person name="Ohm R.A."/>
            <person name="Ortiz-Santana B."/>
            <person name="Ovrebo C."/>
            <person name="Racz N."/>
            <person name="Riley R."/>
            <person name="Savchenko A."/>
            <person name="Shiryaev A."/>
            <person name="Soop K."/>
            <person name="Spirin V."/>
            <person name="Szebenyi C."/>
            <person name="Tomsovsky M."/>
            <person name="Tulloss R.E."/>
            <person name="Uehling J."/>
            <person name="Grigoriev I.V."/>
            <person name="Vagvolgyi C."/>
            <person name="Papp T."/>
            <person name="Martin F.M."/>
            <person name="Miettinen O."/>
            <person name="Hibbett D.S."/>
            <person name="Nagy L.G."/>
        </authorList>
    </citation>
    <scope>NUCLEOTIDE SEQUENCE [LARGE SCALE GENOMIC DNA]</scope>
    <source>
        <strain evidence="1 2">CBS 962.96</strain>
    </source>
</reference>
<dbReference type="EMBL" id="ML179058">
    <property type="protein sequence ID" value="THV04259.1"/>
    <property type="molecule type" value="Genomic_DNA"/>
</dbReference>
<keyword evidence="2" id="KW-1185">Reference proteome</keyword>
<dbReference type="AlphaFoldDB" id="A0A4S8MNX4"/>